<dbReference type="InterPro" id="IPR011990">
    <property type="entry name" value="TPR-like_helical_dom_sf"/>
</dbReference>
<dbReference type="RefSeq" id="WP_038063838.1">
    <property type="nucleotide sequence ID" value="NZ_JPSL02000039.1"/>
</dbReference>
<dbReference type="STRING" id="276.THFILI_07785"/>
<dbReference type="SUPFAM" id="SSF48452">
    <property type="entry name" value="TPR-like"/>
    <property type="match status" value="1"/>
</dbReference>
<dbReference type="PANTHER" id="PTHR35807">
    <property type="entry name" value="TRANSCRIPTIONAL REGULATOR REDD-RELATED"/>
    <property type="match status" value="1"/>
</dbReference>
<organism evidence="2 3">
    <name type="scientific">Thermus filiformis</name>
    <dbReference type="NCBI Taxonomy" id="276"/>
    <lineage>
        <taxon>Bacteria</taxon>
        <taxon>Thermotogati</taxon>
        <taxon>Deinococcota</taxon>
        <taxon>Deinococci</taxon>
        <taxon>Thermales</taxon>
        <taxon>Thermaceae</taxon>
        <taxon>Thermus</taxon>
    </lineage>
</organism>
<gene>
    <name evidence="2" type="ORF">THFILI_07785</name>
</gene>
<keyword evidence="3" id="KW-1185">Reference proteome</keyword>
<dbReference type="Gene3D" id="1.10.10.10">
    <property type="entry name" value="Winged helix-like DNA-binding domain superfamily/Winged helix DNA-binding domain"/>
    <property type="match status" value="1"/>
</dbReference>
<protein>
    <recommendedName>
        <fullName evidence="1">Bacterial transcriptional activator domain-containing protein</fullName>
    </recommendedName>
</protein>
<sequence length="253" mass="28611">MSAETFPLRLELLGMGRLVGPDSLSVPLERKGAALLAYLALEGPTPRSLLAGLLWPEVGEEGARNNLRQRLYRLRRLGVGLAVVQREFLALDDRLEVDLKQFVEEVGRGKYEEALSRKGVLLAYEYDDLPEFGEWLLRARGRLERLRHQARLGAMIRLERAGQYAGALALAEAWVEEDPLSEEAHRQVMRLCYLLGDRARALAAYHRCQEILRRELGLSPFPATVALARAIDKGLLEGDARRLGIFFWVFPRP</sequence>
<proteinExistence type="predicted"/>
<dbReference type="InterPro" id="IPR036388">
    <property type="entry name" value="WH-like_DNA-bd_sf"/>
</dbReference>
<accession>A0A0A2WPF3</accession>
<reference evidence="2 3" key="1">
    <citation type="journal article" date="2015" name="Genome Announc.">
        <title>Draft Genome Sequence of the Thermophile Thermus filiformis ATCC 43280, Producer of Carotenoid-(Di)glucoside-Branched Fatty Acid (Di)esters and Source of Hyperthermostable Enzymes of Biotechnological Interest.</title>
        <authorList>
            <person name="Mandelli F."/>
            <person name="Oliveira Ramires B."/>
            <person name="Couger M.B."/>
            <person name="Paixao D.A."/>
            <person name="Camilo C.M."/>
            <person name="Polikarpov I."/>
            <person name="Prade R."/>
            <person name="Riano-Pachon D.M."/>
            <person name="Squina F.M."/>
        </authorList>
    </citation>
    <scope>NUCLEOTIDE SEQUENCE [LARGE SCALE GENOMIC DNA]</scope>
    <source>
        <strain evidence="2 3">ATCC 43280</strain>
    </source>
</reference>
<dbReference type="SMART" id="SM01043">
    <property type="entry name" value="BTAD"/>
    <property type="match status" value="1"/>
</dbReference>
<dbReference type="OrthoDB" id="33418at2"/>
<dbReference type="Proteomes" id="UP000030364">
    <property type="component" value="Unassembled WGS sequence"/>
</dbReference>
<dbReference type="InterPro" id="IPR051677">
    <property type="entry name" value="AfsR-DnrI-RedD_regulator"/>
</dbReference>
<dbReference type="EMBL" id="JPSL02000039">
    <property type="protein sequence ID" value="KGQ22066.2"/>
    <property type="molecule type" value="Genomic_DNA"/>
</dbReference>
<evidence type="ECO:0000313" key="3">
    <source>
        <dbReference type="Proteomes" id="UP000030364"/>
    </source>
</evidence>
<evidence type="ECO:0000313" key="2">
    <source>
        <dbReference type="EMBL" id="KGQ22066.2"/>
    </source>
</evidence>
<dbReference type="Gene3D" id="1.25.40.10">
    <property type="entry name" value="Tetratricopeptide repeat domain"/>
    <property type="match status" value="1"/>
</dbReference>
<feature type="domain" description="Bacterial transcriptional activator" evidence="1">
    <location>
        <begin position="97"/>
        <end position="232"/>
    </location>
</feature>
<comment type="caution">
    <text evidence="2">The sequence shown here is derived from an EMBL/GenBank/DDBJ whole genome shotgun (WGS) entry which is preliminary data.</text>
</comment>
<name>A0A0A2WPF3_THEFI</name>
<dbReference type="AlphaFoldDB" id="A0A0A2WPF3"/>
<dbReference type="Pfam" id="PF03704">
    <property type="entry name" value="BTAD"/>
    <property type="match status" value="1"/>
</dbReference>
<dbReference type="InterPro" id="IPR005158">
    <property type="entry name" value="BTAD"/>
</dbReference>
<evidence type="ECO:0000259" key="1">
    <source>
        <dbReference type="SMART" id="SM01043"/>
    </source>
</evidence>